<dbReference type="InterPro" id="IPR001763">
    <property type="entry name" value="Rhodanese-like_dom"/>
</dbReference>
<dbReference type="PANTHER" id="PTHR11364">
    <property type="entry name" value="THIOSULFATE SULFERTANSFERASE"/>
    <property type="match status" value="1"/>
</dbReference>
<dbReference type="Gene3D" id="3.40.250.10">
    <property type="entry name" value="Rhodanese-like domain"/>
    <property type="match status" value="1"/>
</dbReference>
<organism evidence="4 5">
    <name type="scientific">Batrachochytrium dendrobatidis (strain JEL423)</name>
    <dbReference type="NCBI Taxonomy" id="403673"/>
    <lineage>
        <taxon>Eukaryota</taxon>
        <taxon>Fungi</taxon>
        <taxon>Fungi incertae sedis</taxon>
        <taxon>Chytridiomycota</taxon>
        <taxon>Chytridiomycota incertae sedis</taxon>
        <taxon>Chytridiomycetes</taxon>
        <taxon>Rhizophydiales</taxon>
        <taxon>Rhizophydiales incertae sedis</taxon>
        <taxon>Batrachochytrium</taxon>
    </lineage>
</organism>
<dbReference type="InterPro" id="IPR045078">
    <property type="entry name" value="TST/MPST-like"/>
</dbReference>
<dbReference type="Pfam" id="PF00581">
    <property type="entry name" value="Rhodanese"/>
    <property type="match status" value="1"/>
</dbReference>
<name>A0A177WRC7_BATDL</name>
<reference evidence="4 5" key="1">
    <citation type="submission" date="2006-10" db="EMBL/GenBank/DDBJ databases">
        <title>The Genome Sequence of Batrachochytrium dendrobatidis JEL423.</title>
        <authorList>
            <consortium name="The Broad Institute Genome Sequencing Platform"/>
            <person name="Birren B."/>
            <person name="Lander E."/>
            <person name="Galagan J."/>
            <person name="Cuomo C."/>
            <person name="Devon K."/>
            <person name="Jaffe D."/>
            <person name="Butler J."/>
            <person name="Alvarez P."/>
            <person name="Gnerre S."/>
            <person name="Grabherr M."/>
            <person name="Kleber M."/>
            <person name="Mauceli E."/>
            <person name="Brockman W."/>
            <person name="Young S."/>
            <person name="LaButti K."/>
            <person name="Sykes S."/>
            <person name="DeCaprio D."/>
            <person name="Crawford M."/>
            <person name="Koehrsen M."/>
            <person name="Engels R."/>
            <person name="Montgomery P."/>
            <person name="Pearson M."/>
            <person name="Howarth C."/>
            <person name="Larson L."/>
            <person name="White J."/>
            <person name="O'Leary S."/>
            <person name="Kodira C."/>
            <person name="Zeng Q."/>
            <person name="Yandava C."/>
            <person name="Alvarado L."/>
            <person name="Longcore J."/>
            <person name="James T."/>
        </authorList>
    </citation>
    <scope>NUCLEOTIDE SEQUENCE [LARGE SCALE GENOMIC DNA]</scope>
    <source>
        <strain evidence="4 5">JEL423</strain>
    </source>
</reference>
<feature type="domain" description="Rhodanese" evidence="3">
    <location>
        <begin position="117"/>
        <end position="221"/>
    </location>
</feature>
<dbReference type="VEuPathDB" id="FungiDB:BDEG_26070"/>
<gene>
    <name evidence="4" type="ORF">BDEG_26070</name>
</gene>
<evidence type="ECO:0000259" key="3">
    <source>
        <dbReference type="PROSITE" id="PS50206"/>
    </source>
</evidence>
<dbReference type="GO" id="GO:0004792">
    <property type="term" value="F:thiosulfate-cyanide sulfurtransferase activity"/>
    <property type="evidence" value="ECO:0007669"/>
    <property type="project" value="TreeGrafter"/>
</dbReference>
<evidence type="ECO:0000256" key="2">
    <source>
        <dbReference type="ARBA" id="ARBA00022737"/>
    </source>
</evidence>
<evidence type="ECO:0000313" key="5">
    <source>
        <dbReference type="Proteomes" id="UP000077115"/>
    </source>
</evidence>
<dbReference type="PANTHER" id="PTHR11364:SF27">
    <property type="entry name" value="SULFURTRANSFERASE"/>
    <property type="match status" value="1"/>
</dbReference>
<dbReference type="SUPFAM" id="SSF52821">
    <property type="entry name" value="Rhodanese/Cell cycle control phosphatase"/>
    <property type="match status" value="1"/>
</dbReference>
<dbReference type="SMART" id="SM00450">
    <property type="entry name" value="RHOD"/>
    <property type="match status" value="1"/>
</dbReference>
<dbReference type="EMBL" id="DS022308">
    <property type="protein sequence ID" value="OAJ42642.1"/>
    <property type="molecule type" value="Genomic_DNA"/>
</dbReference>
<reference evidence="4 5" key="2">
    <citation type="submission" date="2016-05" db="EMBL/GenBank/DDBJ databases">
        <title>Lineage-specific infection strategies underlie the spectrum of fungal disease in amphibians.</title>
        <authorList>
            <person name="Cuomo C.A."/>
            <person name="Farrer R.A."/>
            <person name="James T."/>
            <person name="Longcore J."/>
            <person name="Birren B."/>
        </authorList>
    </citation>
    <scope>NUCLEOTIDE SEQUENCE [LARGE SCALE GENOMIC DNA]</scope>
    <source>
        <strain evidence="4 5">JEL423</strain>
    </source>
</reference>
<keyword evidence="1" id="KW-0808">Transferase</keyword>
<evidence type="ECO:0000313" key="4">
    <source>
        <dbReference type="EMBL" id="OAJ42643.1"/>
    </source>
</evidence>
<dbReference type="GO" id="GO:0005739">
    <property type="term" value="C:mitochondrion"/>
    <property type="evidence" value="ECO:0007669"/>
    <property type="project" value="TreeGrafter"/>
</dbReference>
<dbReference type="InterPro" id="IPR036873">
    <property type="entry name" value="Rhodanese-like_dom_sf"/>
</dbReference>
<keyword evidence="2" id="KW-0677">Repeat</keyword>
<proteinExistence type="predicted"/>
<dbReference type="EMBL" id="DS022308">
    <property type="protein sequence ID" value="OAJ42643.1"/>
    <property type="molecule type" value="Genomic_DNA"/>
</dbReference>
<accession>A0A177WRC7</accession>
<dbReference type="CDD" id="cd01448">
    <property type="entry name" value="TST_Repeat_1"/>
    <property type="match status" value="1"/>
</dbReference>
<sequence>MIVSAGLGYGGTTLGRVFSSASQSIWCKPNTLNHIGLPICLVRLESTRTLTTNQATAVSSTLVPPIISAKWLSDALSNNSKNIVVLDVSWHFEEPEDFRATNKGLFGLFRKEPNTPLAPPRLLPKLEFEKQHIKGARFAGLASFTDQLSTLPNTVMYEHEFSKKMGHLGITPEDHVVVYDSTGTYSSPRAWWTLKFFGHDKVSVLDGGLPKWIKEDGALESSMPSITVGQI</sequence>
<protein>
    <recommendedName>
        <fullName evidence="3">Rhodanese domain-containing protein</fullName>
    </recommendedName>
</protein>
<dbReference type="AlphaFoldDB" id="A0A177WRC7"/>
<dbReference type="Proteomes" id="UP000077115">
    <property type="component" value="Unassembled WGS sequence"/>
</dbReference>
<evidence type="ECO:0000256" key="1">
    <source>
        <dbReference type="ARBA" id="ARBA00022679"/>
    </source>
</evidence>
<dbReference type="PROSITE" id="PS50206">
    <property type="entry name" value="RHODANESE_3"/>
    <property type="match status" value="1"/>
</dbReference>